<evidence type="ECO:0000256" key="2">
    <source>
        <dbReference type="ARBA" id="ARBA00022737"/>
    </source>
</evidence>
<dbReference type="Pfam" id="PF00400">
    <property type="entry name" value="WD40"/>
    <property type="match status" value="2"/>
</dbReference>
<dbReference type="PANTHER" id="PTHR22847:SF637">
    <property type="entry name" value="WD REPEAT DOMAIN 5B"/>
    <property type="match status" value="1"/>
</dbReference>
<keyword evidence="2" id="KW-0677">Repeat</keyword>
<organism evidence="4 5">
    <name type="scientific">Paramecium octaurelia</name>
    <dbReference type="NCBI Taxonomy" id="43137"/>
    <lineage>
        <taxon>Eukaryota</taxon>
        <taxon>Sar</taxon>
        <taxon>Alveolata</taxon>
        <taxon>Ciliophora</taxon>
        <taxon>Intramacronucleata</taxon>
        <taxon>Oligohymenophorea</taxon>
        <taxon>Peniculida</taxon>
        <taxon>Parameciidae</taxon>
        <taxon>Paramecium</taxon>
    </lineage>
</organism>
<accession>A0A8S1YK32</accession>
<evidence type="ECO:0000313" key="4">
    <source>
        <dbReference type="EMBL" id="CAD8215196.1"/>
    </source>
</evidence>
<gene>
    <name evidence="4" type="ORF">POCTA_138.1.T2130007</name>
</gene>
<keyword evidence="1 3" id="KW-0853">WD repeat</keyword>
<feature type="repeat" description="WD" evidence="3">
    <location>
        <begin position="52"/>
        <end position="93"/>
    </location>
</feature>
<protein>
    <submittedName>
        <fullName evidence="4">Uncharacterized protein</fullName>
    </submittedName>
</protein>
<dbReference type="GO" id="GO:1990234">
    <property type="term" value="C:transferase complex"/>
    <property type="evidence" value="ECO:0007669"/>
    <property type="project" value="UniProtKB-ARBA"/>
</dbReference>
<dbReference type="Proteomes" id="UP000683925">
    <property type="component" value="Unassembled WGS sequence"/>
</dbReference>
<dbReference type="InterPro" id="IPR001680">
    <property type="entry name" value="WD40_rpt"/>
</dbReference>
<proteinExistence type="predicted"/>
<dbReference type="OrthoDB" id="406844at2759"/>
<dbReference type="AlphaFoldDB" id="A0A8S1YK32"/>
<keyword evidence="5" id="KW-1185">Reference proteome</keyword>
<evidence type="ECO:0000256" key="3">
    <source>
        <dbReference type="PROSITE-ProRule" id="PRU00221"/>
    </source>
</evidence>
<evidence type="ECO:0000256" key="1">
    <source>
        <dbReference type="ARBA" id="ARBA00022574"/>
    </source>
</evidence>
<dbReference type="PROSITE" id="PS50294">
    <property type="entry name" value="WD_REPEATS_REGION"/>
    <property type="match status" value="2"/>
</dbReference>
<reference evidence="4" key="1">
    <citation type="submission" date="2021-01" db="EMBL/GenBank/DDBJ databases">
        <authorList>
            <consortium name="Genoscope - CEA"/>
            <person name="William W."/>
        </authorList>
    </citation>
    <scope>NUCLEOTIDE SEQUENCE</scope>
</reference>
<name>A0A8S1YK32_PAROT</name>
<dbReference type="SMART" id="SM00320">
    <property type="entry name" value="WD40"/>
    <property type="match status" value="2"/>
</dbReference>
<dbReference type="EMBL" id="CAJJDP010000217">
    <property type="protein sequence ID" value="CAD8215196.1"/>
    <property type="molecule type" value="Genomic_DNA"/>
</dbReference>
<sequence>MMQVQQKANIDDHSSAVYTICYSSDGNKFVSGSAYNFTCIWDFKTGQQKAKLDGHSSTHNSVNFSPDGNTLAYGSHDNSIRLRNVQTSKRKYFNQIVAKKICLPSLICHFRIAPFCQMLILILQYLEYVKILSQKYQGHLSFKDNQ</sequence>
<feature type="repeat" description="WD" evidence="3">
    <location>
        <begin position="10"/>
        <end position="51"/>
    </location>
</feature>
<dbReference type="PROSITE" id="PS50082">
    <property type="entry name" value="WD_REPEATS_2"/>
    <property type="match status" value="2"/>
</dbReference>
<comment type="caution">
    <text evidence="4">The sequence shown here is derived from an EMBL/GenBank/DDBJ whole genome shotgun (WGS) entry which is preliminary data.</text>
</comment>
<evidence type="ECO:0000313" key="5">
    <source>
        <dbReference type="Proteomes" id="UP000683925"/>
    </source>
</evidence>
<dbReference type="PANTHER" id="PTHR22847">
    <property type="entry name" value="WD40 REPEAT PROTEIN"/>
    <property type="match status" value="1"/>
</dbReference>